<comment type="caution">
    <text evidence="2">The sequence shown here is derived from an EMBL/GenBank/DDBJ whole genome shotgun (WGS) entry which is preliminary data.</text>
</comment>
<dbReference type="InterPro" id="IPR004147">
    <property type="entry name" value="ABC1_dom"/>
</dbReference>
<name>A0AAE0C343_9CHLO</name>
<feature type="domain" description="ABC1 atypical kinase-like" evidence="1">
    <location>
        <begin position="186"/>
        <end position="444"/>
    </location>
</feature>
<dbReference type="PANTHER" id="PTHR43173:SF12">
    <property type="entry name" value="PROTEIN KINASE SUPERFAMILY PROTEIN"/>
    <property type="match status" value="1"/>
</dbReference>
<dbReference type="AlphaFoldDB" id="A0AAE0C343"/>
<keyword evidence="3" id="KW-1185">Reference proteome</keyword>
<dbReference type="CDD" id="cd05121">
    <property type="entry name" value="ABC1_ADCK3-like"/>
    <property type="match status" value="1"/>
</dbReference>
<sequence length="600" mass="67745">MRLRRWKADASMVQVNRKSLALQSVAFVVTIFVRGALKTFAPRVWKICHSTIAVYGAAGASEGVQSFLRPVDLAHVSRESARSARVFVEVMPAFKLLAPHTARSLTYTARCVPLLATYYLRKITIPRKPVHERDELWAALHVWGAAQIADIIEEFGGFHRKLAQIMGTAKQFMPKPFVEIFSNQMDKNPPKSFQHIARKVRRELKGSLEQHFTDFNSIPISTASVAQVHFGRLVDGRHVAVKVQVGAMSMLMNDCRMEWCTGVVMKRVGLDPGIDIPTILHSYLEVMPEEFDFRVEANKLERFSQSFQAAGLTSRLALPGVVHELSTKRVLLMEQLPGSKLVELFNEARRAGCPVACPEAVVRTHGGRSGWGGFFHTLHSAWGHMIFIDGLFHTDPHPGNILVMPDGRLGLLDFGQTQKLRDEYRLWLCWLVLAMAAEDYEEVGRLIRTRGDETGQFRMQNPTNEALAAIAYTYFDTRWTPLAHINVFDLNNSPLMENKIERNTTEGSMVVRVVFLVRGMMSSCGVESSMVQAWEPYARQALEAAGELPPSRRSVAFRRQVSQVKMYWQAVRGEKHILEMGKARKKYLEGPRPPIEDFAS</sequence>
<dbReference type="SUPFAM" id="SSF56112">
    <property type="entry name" value="Protein kinase-like (PK-like)"/>
    <property type="match status" value="1"/>
</dbReference>
<reference evidence="2 3" key="1">
    <citation type="journal article" date="2015" name="Genome Biol. Evol.">
        <title>Comparative Genomics of a Bacterivorous Green Alga Reveals Evolutionary Causalities and Consequences of Phago-Mixotrophic Mode of Nutrition.</title>
        <authorList>
            <person name="Burns J.A."/>
            <person name="Paasch A."/>
            <person name="Narechania A."/>
            <person name="Kim E."/>
        </authorList>
    </citation>
    <scope>NUCLEOTIDE SEQUENCE [LARGE SCALE GENOMIC DNA]</scope>
    <source>
        <strain evidence="2 3">PLY_AMNH</strain>
    </source>
</reference>
<dbReference type="Pfam" id="PF03109">
    <property type="entry name" value="ABC1"/>
    <property type="match status" value="1"/>
</dbReference>
<gene>
    <name evidence="2" type="ORF">CYMTET_43595</name>
</gene>
<accession>A0AAE0C343</accession>
<organism evidence="2 3">
    <name type="scientific">Cymbomonas tetramitiformis</name>
    <dbReference type="NCBI Taxonomy" id="36881"/>
    <lineage>
        <taxon>Eukaryota</taxon>
        <taxon>Viridiplantae</taxon>
        <taxon>Chlorophyta</taxon>
        <taxon>Pyramimonadophyceae</taxon>
        <taxon>Pyramimonadales</taxon>
        <taxon>Pyramimonadaceae</taxon>
        <taxon>Cymbomonas</taxon>
    </lineage>
</organism>
<proteinExistence type="predicted"/>
<dbReference type="InterPro" id="IPR011009">
    <property type="entry name" value="Kinase-like_dom_sf"/>
</dbReference>
<dbReference type="Proteomes" id="UP001190700">
    <property type="component" value="Unassembled WGS sequence"/>
</dbReference>
<evidence type="ECO:0000313" key="2">
    <source>
        <dbReference type="EMBL" id="KAK3246888.1"/>
    </source>
</evidence>
<evidence type="ECO:0000313" key="3">
    <source>
        <dbReference type="Proteomes" id="UP001190700"/>
    </source>
</evidence>
<dbReference type="EMBL" id="LGRX02029386">
    <property type="protein sequence ID" value="KAK3246888.1"/>
    <property type="molecule type" value="Genomic_DNA"/>
</dbReference>
<dbReference type="PANTHER" id="PTHR43173">
    <property type="entry name" value="ABC1 FAMILY PROTEIN"/>
    <property type="match status" value="1"/>
</dbReference>
<evidence type="ECO:0000259" key="1">
    <source>
        <dbReference type="Pfam" id="PF03109"/>
    </source>
</evidence>
<protein>
    <recommendedName>
        <fullName evidence="1">ABC1 atypical kinase-like domain-containing protein</fullName>
    </recommendedName>
</protein>
<dbReference type="InterPro" id="IPR051130">
    <property type="entry name" value="Mito_struct-func_regulator"/>
</dbReference>